<accession>A0A4Y9ZAV0</accession>
<feature type="domain" description="CRAL-TRIO" evidence="2">
    <location>
        <begin position="98"/>
        <end position="278"/>
    </location>
</feature>
<comment type="caution">
    <text evidence="3">The sequence shown here is derived from an EMBL/GenBank/DDBJ whole genome shotgun (WGS) entry which is preliminary data.</text>
</comment>
<reference evidence="3 4" key="1">
    <citation type="submission" date="2019-02" db="EMBL/GenBank/DDBJ databases">
        <title>Genome sequencing of the rare red list fungi Dentipellis fragilis.</title>
        <authorList>
            <person name="Buettner E."/>
            <person name="Kellner H."/>
        </authorList>
    </citation>
    <scope>NUCLEOTIDE SEQUENCE [LARGE SCALE GENOMIC DNA]</scope>
    <source>
        <strain evidence="3 4">DSM 105465</strain>
    </source>
</reference>
<keyword evidence="4" id="KW-1185">Reference proteome</keyword>
<dbReference type="SMART" id="SM00516">
    <property type="entry name" value="SEC14"/>
    <property type="match status" value="1"/>
</dbReference>
<dbReference type="OrthoDB" id="30289at2759"/>
<protein>
    <recommendedName>
        <fullName evidence="2">CRAL-TRIO domain-containing protein</fullName>
    </recommendedName>
</protein>
<dbReference type="InterPro" id="IPR036865">
    <property type="entry name" value="CRAL-TRIO_dom_sf"/>
</dbReference>
<dbReference type="SUPFAM" id="SSF46938">
    <property type="entry name" value="CRAL/TRIO N-terminal domain"/>
    <property type="match status" value="1"/>
</dbReference>
<dbReference type="PANTHER" id="PTHR45657:SF3">
    <property type="entry name" value="TRANSPORTER, PUTATIVE (AFU_ORTHOLOGUE AFUA_5G09260)-RELATED"/>
    <property type="match status" value="1"/>
</dbReference>
<evidence type="ECO:0000259" key="2">
    <source>
        <dbReference type="PROSITE" id="PS50191"/>
    </source>
</evidence>
<feature type="region of interest" description="Disordered" evidence="1">
    <location>
        <begin position="308"/>
        <end position="338"/>
    </location>
</feature>
<dbReference type="SUPFAM" id="SSF52087">
    <property type="entry name" value="CRAL/TRIO domain"/>
    <property type="match status" value="1"/>
</dbReference>
<dbReference type="CDD" id="cd00170">
    <property type="entry name" value="SEC14"/>
    <property type="match status" value="1"/>
</dbReference>
<gene>
    <name evidence="3" type="ORF">EVG20_g2495</name>
</gene>
<dbReference type="Proteomes" id="UP000298327">
    <property type="component" value="Unassembled WGS sequence"/>
</dbReference>
<dbReference type="Gene3D" id="1.10.8.20">
    <property type="entry name" value="N-terminal domain of phosphatidylinositol transfer protein sec14p"/>
    <property type="match status" value="1"/>
</dbReference>
<dbReference type="Pfam" id="PF03765">
    <property type="entry name" value="CRAL_TRIO_N"/>
    <property type="match status" value="1"/>
</dbReference>
<organism evidence="3 4">
    <name type="scientific">Dentipellis fragilis</name>
    <dbReference type="NCBI Taxonomy" id="205917"/>
    <lineage>
        <taxon>Eukaryota</taxon>
        <taxon>Fungi</taxon>
        <taxon>Dikarya</taxon>
        <taxon>Basidiomycota</taxon>
        <taxon>Agaricomycotina</taxon>
        <taxon>Agaricomycetes</taxon>
        <taxon>Russulales</taxon>
        <taxon>Hericiaceae</taxon>
        <taxon>Dentipellis</taxon>
    </lineage>
</organism>
<sequence length="338" mass="38719">MSETSTTYDRVLAGHLGFLTEDQQQRFAAFKDNLASARLYQPPSPSTVQPSHDDATLLRFLRARRFEADKAQKQFTTTEDWRRQQDIERLYATFPADEFERAKRFYPRWTGRRDKHGVPVYVFRLASLTGPIQKELNAVPVERRYQRIVALWEFMSRFTLPLCTALPHSHDEKTPISTVTSIIDLESVSLGTMWSLRHHLQQASELATAHYPETLHRIAVVNAPAFFPTVWGWIKAWFDEGTRTKVMVLGRNPGEELRTFIDPHNLPKAYGGELEFAFEDEPVLDEPAREALGSEMPKGPIVFVDGKAVRPTVPEEDTMATQEKRTSKDTNRSQSGKK</sequence>
<dbReference type="InterPro" id="IPR001251">
    <property type="entry name" value="CRAL-TRIO_dom"/>
</dbReference>
<dbReference type="SMART" id="SM01100">
    <property type="entry name" value="CRAL_TRIO_N"/>
    <property type="match status" value="1"/>
</dbReference>
<evidence type="ECO:0000313" key="4">
    <source>
        <dbReference type="Proteomes" id="UP000298327"/>
    </source>
</evidence>
<dbReference type="InterPro" id="IPR011074">
    <property type="entry name" value="CRAL/TRIO_N_dom"/>
</dbReference>
<dbReference type="Gene3D" id="3.40.525.10">
    <property type="entry name" value="CRAL-TRIO lipid binding domain"/>
    <property type="match status" value="1"/>
</dbReference>
<dbReference type="EMBL" id="SEOQ01000098">
    <property type="protein sequence ID" value="TFY70509.1"/>
    <property type="molecule type" value="Genomic_DNA"/>
</dbReference>
<dbReference type="InterPro" id="IPR051026">
    <property type="entry name" value="PI/PC_transfer"/>
</dbReference>
<dbReference type="Pfam" id="PF00650">
    <property type="entry name" value="CRAL_TRIO"/>
    <property type="match status" value="1"/>
</dbReference>
<dbReference type="AlphaFoldDB" id="A0A4Y9ZAV0"/>
<dbReference type="PANTHER" id="PTHR45657">
    <property type="entry name" value="CRAL-TRIO DOMAIN-CONTAINING PROTEIN YKL091C-RELATED"/>
    <property type="match status" value="1"/>
</dbReference>
<dbReference type="PROSITE" id="PS50191">
    <property type="entry name" value="CRAL_TRIO"/>
    <property type="match status" value="1"/>
</dbReference>
<evidence type="ECO:0000313" key="3">
    <source>
        <dbReference type="EMBL" id="TFY70509.1"/>
    </source>
</evidence>
<evidence type="ECO:0000256" key="1">
    <source>
        <dbReference type="SAM" id="MobiDB-lite"/>
    </source>
</evidence>
<name>A0A4Y9ZAV0_9AGAM</name>
<dbReference type="InterPro" id="IPR036273">
    <property type="entry name" value="CRAL/TRIO_N_dom_sf"/>
</dbReference>
<dbReference type="STRING" id="205917.A0A4Y9ZAV0"/>
<feature type="compositionally biased region" description="Basic and acidic residues" evidence="1">
    <location>
        <begin position="322"/>
        <end position="331"/>
    </location>
</feature>
<proteinExistence type="predicted"/>